<evidence type="ECO:0000256" key="4">
    <source>
        <dbReference type="ARBA" id="ARBA00023125"/>
    </source>
</evidence>
<dbReference type="AlphaFoldDB" id="A0A5Q4ZLI3"/>
<dbReference type="GO" id="GO:0000156">
    <property type="term" value="F:phosphorelay response regulator activity"/>
    <property type="evidence" value="ECO:0007669"/>
    <property type="project" value="TreeGrafter"/>
</dbReference>
<protein>
    <submittedName>
        <fullName evidence="9">Response regulator containing a CheY-like receiver domain and a GGDEF domain</fullName>
    </submittedName>
</protein>
<evidence type="ECO:0000256" key="3">
    <source>
        <dbReference type="ARBA" id="ARBA00023015"/>
    </source>
</evidence>
<keyword evidence="10" id="KW-1185">Reference proteome</keyword>
<dbReference type="SMART" id="SM00448">
    <property type="entry name" value="REC"/>
    <property type="match status" value="1"/>
</dbReference>
<evidence type="ECO:0000259" key="8">
    <source>
        <dbReference type="PROSITE" id="PS50110"/>
    </source>
</evidence>
<dbReference type="GO" id="GO:0032993">
    <property type="term" value="C:protein-DNA complex"/>
    <property type="evidence" value="ECO:0007669"/>
    <property type="project" value="TreeGrafter"/>
</dbReference>
<evidence type="ECO:0000259" key="7">
    <source>
        <dbReference type="PROSITE" id="PS50043"/>
    </source>
</evidence>
<dbReference type="PANTHER" id="PTHR48111:SF1">
    <property type="entry name" value="TWO-COMPONENT RESPONSE REGULATOR ORR33"/>
    <property type="match status" value="1"/>
</dbReference>
<dbReference type="GO" id="GO:0000976">
    <property type="term" value="F:transcription cis-regulatory region binding"/>
    <property type="evidence" value="ECO:0007669"/>
    <property type="project" value="TreeGrafter"/>
</dbReference>
<dbReference type="PROSITE" id="PS00622">
    <property type="entry name" value="HTH_LUXR_1"/>
    <property type="match status" value="1"/>
</dbReference>
<reference evidence="9 10" key="1">
    <citation type="submission" date="2019-08" db="EMBL/GenBank/DDBJ databases">
        <authorList>
            <person name="Herpell B J."/>
        </authorList>
    </citation>
    <scope>NUCLEOTIDE SEQUENCE [LARGE SCALE GENOMIC DNA]</scope>
    <source>
        <strain evidence="10">Msb3</strain>
    </source>
</reference>
<evidence type="ECO:0000256" key="1">
    <source>
        <dbReference type="ARBA" id="ARBA00022553"/>
    </source>
</evidence>
<dbReference type="Gene3D" id="3.40.50.2300">
    <property type="match status" value="1"/>
</dbReference>
<dbReference type="PROSITE" id="PS50043">
    <property type="entry name" value="HTH_LUXR_2"/>
    <property type="match status" value="1"/>
</dbReference>
<evidence type="ECO:0000313" key="10">
    <source>
        <dbReference type="Proteomes" id="UP000325811"/>
    </source>
</evidence>
<evidence type="ECO:0000313" key="9">
    <source>
        <dbReference type="EMBL" id="VVD32666.1"/>
    </source>
</evidence>
<keyword evidence="3" id="KW-0805">Transcription regulation</keyword>
<dbReference type="GO" id="GO:0005829">
    <property type="term" value="C:cytosol"/>
    <property type="evidence" value="ECO:0007669"/>
    <property type="project" value="TreeGrafter"/>
</dbReference>
<dbReference type="Pfam" id="PF00072">
    <property type="entry name" value="Response_reg"/>
    <property type="match status" value="1"/>
</dbReference>
<dbReference type="PANTHER" id="PTHR48111">
    <property type="entry name" value="REGULATOR OF RPOS"/>
    <property type="match status" value="1"/>
</dbReference>
<dbReference type="Pfam" id="PF00196">
    <property type="entry name" value="GerE"/>
    <property type="match status" value="1"/>
</dbReference>
<dbReference type="SUPFAM" id="SSF52172">
    <property type="entry name" value="CheY-like"/>
    <property type="match status" value="1"/>
</dbReference>
<sequence>MHDETLLLPPDTQPDLPDGKPVVLIVDDTPDNLALLSDTLQAAGYAVLVALDGQSALQRLARITPDAVLLDALMPGLDGFETCRRIKADPRNRHLPVIFMTALTDSEHVVQGFRVGGIDYVTKPVKPSEVSARIAAHVQRSRQQRQADRVLEIGMRAALIAAASGEIRWQSDLARQRLAWYGSGRGLMDEANEAGNQAANEQANEDGGCLASTSFTPRRVDEAALLHHPLSEAGLRLPMVLEQWFVRWIEAGCDLQAAFETAADGVRRVVRVLGPATRGEWVILLEEFDDATHTSALAAQFSLTAREAEVLLWLSRGKTNRDIGDILGMAPRTVNKHLEHVFGKLHVETRAAAAAIAAKASTRY</sequence>
<evidence type="ECO:0000256" key="5">
    <source>
        <dbReference type="ARBA" id="ARBA00023163"/>
    </source>
</evidence>
<dbReference type="SMART" id="SM00421">
    <property type="entry name" value="HTH_LUXR"/>
    <property type="match status" value="1"/>
</dbReference>
<evidence type="ECO:0000256" key="6">
    <source>
        <dbReference type="PROSITE-ProRule" id="PRU00169"/>
    </source>
</evidence>
<dbReference type="KEGG" id="pdio:PDMSB3_1375.1"/>
<feature type="modified residue" description="4-aspartylphosphate" evidence="6">
    <location>
        <position position="71"/>
    </location>
</feature>
<dbReference type="SUPFAM" id="SSF46894">
    <property type="entry name" value="C-terminal effector domain of the bipartite response regulators"/>
    <property type="match status" value="1"/>
</dbReference>
<keyword evidence="5" id="KW-0804">Transcription</keyword>
<accession>A0A5Q4ZLI3</accession>
<organism evidence="9 10">
    <name type="scientific">Paraburkholderia dioscoreae</name>
    <dbReference type="NCBI Taxonomy" id="2604047"/>
    <lineage>
        <taxon>Bacteria</taxon>
        <taxon>Pseudomonadati</taxon>
        <taxon>Pseudomonadota</taxon>
        <taxon>Betaproteobacteria</taxon>
        <taxon>Burkholderiales</taxon>
        <taxon>Burkholderiaceae</taxon>
        <taxon>Paraburkholderia</taxon>
    </lineage>
</organism>
<dbReference type="InterPro" id="IPR036388">
    <property type="entry name" value="WH-like_DNA-bd_sf"/>
</dbReference>
<feature type="domain" description="Response regulatory" evidence="8">
    <location>
        <begin position="22"/>
        <end position="138"/>
    </location>
</feature>
<keyword evidence="1 6" id="KW-0597">Phosphoprotein</keyword>
<dbReference type="CDD" id="cd19920">
    <property type="entry name" value="REC_PA4781-like"/>
    <property type="match status" value="1"/>
</dbReference>
<evidence type="ECO:0000256" key="2">
    <source>
        <dbReference type="ARBA" id="ARBA00023012"/>
    </source>
</evidence>
<keyword evidence="2" id="KW-0902">Two-component regulatory system</keyword>
<dbReference type="PROSITE" id="PS50110">
    <property type="entry name" value="RESPONSE_REGULATORY"/>
    <property type="match status" value="1"/>
</dbReference>
<dbReference type="GO" id="GO:0006355">
    <property type="term" value="P:regulation of DNA-templated transcription"/>
    <property type="evidence" value="ECO:0007669"/>
    <property type="project" value="InterPro"/>
</dbReference>
<dbReference type="RefSeq" id="WP_165188254.1">
    <property type="nucleotide sequence ID" value="NZ_LR699554.1"/>
</dbReference>
<gene>
    <name evidence="9" type="ORF">PDMSB3_1375</name>
</gene>
<dbReference type="Proteomes" id="UP000325811">
    <property type="component" value="Chromosome II"/>
</dbReference>
<dbReference type="InterPro" id="IPR000792">
    <property type="entry name" value="Tscrpt_reg_LuxR_C"/>
</dbReference>
<dbReference type="PRINTS" id="PR00038">
    <property type="entry name" value="HTHLUXR"/>
</dbReference>
<dbReference type="InterPro" id="IPR039420">
    <property type="entry name" value="WalR-like"/>
</dbReference>
<feature type="domain" description="HTH luxR-type" evidence="7">
    <location>
        <begin position="296"/>
        <end position="361"/>
    </location>
</feature>
<proteinExistence type="predicted"/>
<dbReference type="InterPro" id="IPR001789">
    <property type="entry name" value="Sig_transdc_resp-reg_receiver"/>
</dbReference>
<dbReference type="CDD" id="cd06170">
    <property type="entry name" value="LuxR_C_like"/>
    <property type="match status" value="1"/>
</dbReference>
<dbReference type="InterPro" id="IPR016032">
    <property type="entry name" value="Sig_transdc_resp-reg_C-effctor"/>
</dbReference>
<keyword evidence="4" id="KW-0238">DNA-binding</keyword>
<dbReference type="EMBL" id="LR699554">
    <property type="protein sequence ID" value="VVD32666.1"/>
    <property type="molecule type" value="Genomic_DNA"/>
</dbReference>
<dbReference type="InterPro" id="IPR011006">
    <property type="entry name" value="CheY-like_superfamily"/>
</dbReference>
<name>A0A5Q4ZLI3_9BURK</name>
<dbReference type="Gene3D" id="1.10.10.10">
    <property type="entry name" value="Winged helix-like DNA-binding domain superfamily/Winged helix DNA-binding domain"/>
    <property type="match status" value="1"/>
</dbReference>